<evidence type="ECO:0000256" key="3">
    <source>
        <dbReference type="ARBA" id="ARBA00022448"/>
    </source>
</evidence>
<evidence type="ECO:0000256" key="6">
    <source>
        <dbReference type="ARBA" id="ARBA00022989"/>
    </source>
</evidence>
<feature type="transmembrane region" description="Helical" evidence="8">
    <location>
        <begin position="68"/>
        <end position="86"/>
    </location>
</feature>
<dbReference type="Gene3D" id="1.20.1530.20">
    <property type="match status" value="1"/>
</dbReference>
<feature type="transmembrane region" description="Helical" evidence="8">
    <location>
        <begin position="176"/>
        <end position="194"/>
    </location>
</feature>
<evidence type="ECO:0000256" key="1">
    <source>
        <dbReference type="ARBA" id="ARBA00004651"/>
    </source>
</evidence>
<protein>
    <recommendedName>
        <fullName evidence="10">Transporter YfdV</fullName>
    </recommendedName>
</protein>
<accession>A0A644Z5F3</accession>
<dbReference type="InterPro" id="IPR004776">
    <property type="entry name" value="Mem_transp_PIN-like"/>
</dbReference>
<evidence type="ECO:0000313" key="9">
    <source>
        <dbReference type="EMBL" id="MPM35809.1"/>
    </source>
</evidence>
<dbReference type="GO" id="GO:0005886">
    <property type="term" value="C:plasma membrane"/>
    <property type="evidence" value="ECO:0007669"/>
    <property type="project" value="UniProtKB-SubCell"/>
</dbReference>
<evidence type="ECO:0000256" key="7">
    <source>
        <dbReference type="ARBA" id="ARBA00023136"/>
    </source>
</evidence>
<proteinExistence type="inferred from homology"/>
<keyword evidence="7 8" id="KW-0472">Membrane</keyword>
<gene>
    <name evidence="9" type="ORF">SDC9_82403</name>
</gene>
<feature type="transmembrane region" description="Helical" evidence="8">
    <location>
        <begin position="293"/>
        <end position="312"/>
    </location>
</feature>
<organism evidence="9">
    <name type="scientific">bioreactor metagenome</name>
    <dbReference type="NCBI Taxonomy" id="1076179"/>
    <lineage>
        <taxon>unclassified sequences</taxon>
        <taxon>metagenomes</taxon>
        <taxon>ecological metagenomes</taxon>
    </lineage>
</organism>
<feature type="transmembrane region" description="Helical" evidence="8">
    <location>
        <begin position="263"/>
        <end position="281"/>
    </location>
</feature>
<comment type="caution">
    <text evidence="9">The sequence shown here is derived from an EMBL/GenBank/DDBJ whole genome shotgun (WGS) entry which is preliminary data.</text>
</comment>
<comment type="similarity">
    <text evidence="2">Belongs to the auxin efflux carrier (TC 2.A.69) family.</text>
</comment>
<evidence type="ECO:0008006" key="10">
    <source>
        <dbReference type="Google" id="ProtNLM"/>
    </source>
</evidence>
<comment type="subcellular location">
    <subcellularLocation>
        <location evidence="1">Cell membrane</location>
        <topology evidence="1">Multi-pass membrane protein</topology>
    </subcellularLocation>
</comment>
<feature type="transmembrane region" description="Helical" evidence="8">
    <location>
        <begin position="37"/>
        <end position="56"/>
    </location>
</feature>
<dbReference type="GO" id="GO:0055085">
    <property type="term" value="P:transmembrane transport"/>
    <property type="evidence" value="ECO:0007669"/>
    <property type="project" value="InterPro"/>
</dbReference>
<evidence type="ECO:0000256" key="2">
    <source>
        <dbReference type="ARBA" id="ARBA00010145"/>
    </source>
</evidence>
<dbReference type="EMBL" id="VSSQ01007404">
    <property type="protein sequence ID" value="MPM35809.1"/>
    <property type="molecule type" value="Genomic_DNA"/>
</dbReference>
<evidence type="ECO:0000256" key="4">
    <source>
        <dbReference type="ARBA" id="ARBA00022475"/>
    </source>
</evidence>
<dbReference type="Pfam" id="PF03547">
    <property type="entry name" value="Mem_trans"/>
    <property type="match status" value="1"/>
</dbReference>
<sequence length="315" mass="34049">MDTLIRGFILILPLAFLLTAGNLLFRKGFITPGDIATLSKFLFWIISPSLLFRNAFQINENMRTQTSFFWAVVCSALLAMLAAYAAERWLFRVKDRRRVALTTAAAMRPNTIYVGLPTVQTVIGNQAIGLLALYIAVAMPLYNLLSPLSSELILARRGDMRGFLKNAVKSILKNPMVMSPVCGILLVSLGMKTLPPTLDKSLQMVGNAATGMALLTLGASIEVGRAKKAFASCWREVLMRLFIHPAILYCCLNAAGVDAALKNVAVLVTATPTAVTLFVLAKGIGLDGSRAAEITVLTTLLSAVTIPMWIAFLGI</sequence>
<feature type="transmembrane region" description="Helical" evidence="8">
    <location>
        <begin position="128"/>
        <end position="155"/>
    </location>
</feature>
<keyword evidence="3" id="KW-0813">Transport</keyword>
<feature type="transmembrane region" description="Helical" evidence="8">
    <location>
        <begin position="237"/>
        <end position="257"/>
    </location>
</feature>
<feature type="transmembrane region" description="Helical" evidence="8">
    <location>
        <begin position="206"/>
        <end position="225"/>
    </location>
</feature>
<keyword evidence="6 8" id="KW-1133">Transmembrane helix</keyword>
<dbReference type="InterPro" id="IPR038770">
    <property type="entry name" value="Na+/solute_symporter_sf"/>
</dbReference>
<evidence type="ECO:0000256" key="5">
    <source>
        <dbReference type="ARBA" id="ARBA00022692"/>
    </source>
</evidence>
<reference evidence="9" key="1">
    <citation type="submission" date="2019-08" db="EMBL/GenBank/DDBJ databases">
        <authorList>
            <person name="Kucharzyk K."/>
            <person name="Murdoch R.W."/>
            <person name="Higgins S."/>
            <person name="Loffler F."/>
        </authorList>
    </citation>
    <scope>NUCLEOTIDE SEQUENCE</scope>
</reference>
<dbReference type="PANTHER" id="PTHR36838">
    <property type="entry name" value="AUXIN EFFLUX CARRIER FAMILY PROTEIN"/>
    <property type="match status" value="1"/>
</dbReference>
<dbReference type="AlphaFoldDB" id="A0A644Z5F3"/>
<feature type="transmembrane region" description="Helical" evidence="8">
    <location>
        <begin position="6"/>
        <end position="25"/>
    </location>
</feature>
<evidence type="ECO:0000256" key="8">
    <source>
        <dbReference type="SAM" id="Phobius"/>
    </source>
</evidence>
<keyword evidence="5 8" id="KW-0812">Transmembrane</keyword>
<name>A0A644Z5F3_9ZZZZ</name>
<keyword evidence="4" id="KW-1003">Cell membrane</keyword>